<dbReference type="Proteomes" id="UP000283374">
    <property type="component" value="Unassembled WGS sequence"/>
</dbReference>
<dbReference type="Pfam" id="PF00331">
    <property type="entry name" value="Glyco_hydro_10"/>
    <property type="match status" value="1"/>
</dbReference>
<dbReference type="InterPro" id="IPR044846">
    <property type="entry name" value="GH10"/>
</dbReference>
<dbReference type="PROSITE" id="PS51760">
    <property type="entry name" value="GH10_2"/>
    <property type="match status" value="1"/>
</dbReference>
<feature type="domain" description="Ig-like" evidence="9">
    <location>
        <begin position="1330"/>
        <end position="1414"/>
    </location>
</feature>
<dbReference type="InterPro" id="IPR008979">
    <property type="entry name" value="Galactose-bd-like_sf"/>
</dbReference>
<dbReference type="Pfam" id="PF06452">
    <property type="entry name" value="CBM9_1"/>
    <property type="match status" value="1"/>
</dbReference>
<dbReference type="InterPro" id="IPR013098">
    <property type="entry name" value="Ig_I-set"/>
</dbReference>
<evidence type="ECO:0000259" key="10">
    <source>
        <dbReference type="PROSITE" id="PS51677"/>
    </source>
</evidence>
<dbReference type="Pfam" id="PF07679">
    <property type="entry name" value="I-set"/>
    <property type="match status" value="2"/>
</dbReference>
<dbReference type="CDD" id="cd10917">
    <property type="entry name" value="CE4_NodB_like_6s_7s"/>
    <property type="match status" value="1"/>
</dbReference>
<feature type="domain" description="Ig-like" evidence="9">
    <location>
        <begin position="1241"/>
        <end position="1324"/>
    </location>
</feature>
<dbReference type="Gene3D" id="2.60.40.10">
    <property type="entry name" value="Immunoglobulins"/>
    <property type="match status" value="3"/>
</dbReference>
<evidence type="ECO:0000256" key="2">
    <source>
        <dbReference type="ARBA" id="ARBA00022737"/>
    </source>
</evidence>
<accession>A0A413RHM1</accession>
<evidence type="ECO:0000256" key="8">
    <source>
        <dbReference type="SAM" id="SignalP"/>
    </source>
</evidence>
<dbReference type="Gene3D" id="3.20.20.370">
    <property type="entry name" value="Glycoside hydrolase/deacetylase"/>
    <property type="match status" value="1"/>
</dbReference>
<dbReference type="InterPro" id="IPR002509">
    <property type="entry name" value="NODB_dom"/>
</dbReference>
<sequence>MRSVRSHLRIGTAAVVLAVAVGTGGLTAVTAAADEGPTTLISNDFESGATTPWGPRGPVTLATVDTDAHGGDRSMLVSGRTGDWNGPATDVVGLFPAGSPVTVSAWVKLAPGTTGSSAMHFTVQQSPADNQYAWVGSAVTATADGWVELTGTYTRAASVTAATLYLEAAPVAGVNPSFLVDDVLVTTPGSVDPDPDPDPDVVPGGAVDPTTTPVSAARGTGDVAALTFDDGPNGATTGALLDFLEEQGIHATFCVIGQNIQAPGGADVLRRIVADGHTLCNHSTSYADMGSWTPAQVRADLVENLAIIRTALGDPQAKVPYFRAPNGSWGQTAAVAVSLGMQPLAVTNTINDWATQDVPTLTTNLRAAMKPGQVVLTHDGGGDRSGTLAAVRTVVTERLAAGWSFTLPAGGASDDGPAPTALSTGFEDGLGVWGARGNGTAPVVAISDVAHGGVQSASVTGRTDGWHGLGATVTDAFVSGRTYQISAWVRLAAGEAAPADVRVSVQRDNGGTSSYDTVTTAAAVTADAWVRLTGSYTMTSADSALLYFETASGTASFLVDDVVVTGSTAPPVQQDIPSLKDELPWPVGVAIDERETAGPGKELVTKHFDQFTPENVMKPEAIQPTEGTFTFEAADQLVDFAIANGLRVYGHTLVWHSQTPAWFFQHEDGTPLTDSADDQALLLGRMKTHIETVADHFRTTYGEYGTAGNPIVGFDVVNEVIAESESDGLRRSEWYRTLGPAYIKDAFDIASQAFNDGDVNGPVKLFINDYNTELPAKRQAMFDVVDGLLKAGAPINGVGHQFHVSLAQPVDQMRVTLEKFATLGLLQDVSELDVQIDGTVTQEKLVAQGYYFADVFSMLRDFPDLFSVTVWGPYDSRSWRTGAPLVFDDDLQAKPAYWGIVDPTELPTLTRTANAQQSSGSADWRLLPDVEINASAGFQLRWSGDHLTARVHVVDATDDADDSVTLFGGGDPVVVKRSEATSTAEGYDVVASLPLAEAGAVGTTVPFDVRVTDGSGSTTSWNDLSNHQETGGALGVVTLVGPIAFVSVPRAATAPTIDGEIDAAWASAPSVRTDVQVEGSEGATAKVRLLWHDDSVDVLAEVTDPHLDATSSNAWEQDSVEIFLDPANAKSGAYHPADGQYRINYLGAQSVSGDLSVIGGRLTSATKVVDGGYVVEASLKLGHAVTPGDLAGLDFQVNDGTAGVRNAVRTWSDPTGRSYQDTSRWGVAELVEPVGPQPTAPAVTKQPASVTGALGATVTLTASASGVPAPTVKWQRLGSSWADVPGATSTSLAVKLSASTDGARYRAVFTNASGVATTTTATVTVKAQAPRVTTQPGSTQAKTGKSVTLKAVASGYPTPTVRWQQRASGSSTWRAISGATRTSLTVKVGAKPVAYRAVFTNRGGTATTKTATVTPTPVKPRITAQPRSATVAAGKSVRFSVTVTGTPAPTIQWYQRVAGSSKWKAVTGATGRTLVVKATTGKNGNAYRVVVKNKAGSVTSHSAVLKVKRR</sequence>
<dbReference type="PRINTS" id="PR00134">
    <property type="entry name" value="GLHYDRLASE10"/>
</dbReference>
<dbReference type="SMART" id="SM00409">
    <property type="entry name" value="IG"/>
    <property type="match status" value="3"/>
</dbReference>
<dbReference type="PANTHER" id="PTHR31490:SF90">
    <property type="entry name" value="ENDO-1,4-BETA-XYLANASE A"/>
    <property type="match status" value="1"/>
</dbReference>
<dbReference type="InterPro" id="IPR017853">
    <property type="entry name" value="GH"/>
</dbReference>
<dbReference type="GO" id="GO:0016810">
    <property type="term" value="F:hydrolase activity, acting on carbon-nitrogen (but not peptide) bonds"/>
    <property type="evidence" value="ECO:0007669"/>
    <property type="project" value="InterPro"/>
</dbReference>
<keyword evidence="2" id="KW-0677">Repeat</keyword>
<dbReference type="Gene3D" id="2.60.120.260">
    <property type="entry name" value="Galactose-binding domain-like"/>
    <property type="match status" value="2"/>
</dbReference>
<feature type="domain" description="GH10" evidence="11">
    <location>
        <begin position="573"/>
        <end position="903"/>
    </location>
</feature>
<dbReference type="InterPro" id="IPR010502">
    <property type="entry name" value="Carb-bd_dom_fam9"/>
</dbReference>
<dbReference type="SUPFAM" id="SSF48726">
    <property type="entry name" value="Immunoglobulin"/>
    <property type="match status" value="3"/>
</dbReference>
<comment type="catalytic activity">
    <reaction evidence="7">
        <text>Endohydrolysis of (1-&gt;4)-beta-D-xylosidic linkages in xylans.</text>
        <dbReference type="EC" id="3.2.1.8"/>
    </reaction>
</comment>
<dbReference type="PROSITE" id="PS00659">
    <property type="entry name" value="GLYCOSYL_HYDROL_F5"/>
    <property type="match status" value="1"/>
</dbReference>
<name>A0A413RHM1_9CELL</name>
<evidence type="ECO:0000313" key="12">
    <source>
        <dbReference type="EMBL" id="RHA37641.1"/>
    </source>
</evidence>
<keyword evidence="5 7" id="KW-0326">Glycosidase</keyword>
<evidence type="ECO:0000256" key="3">
    <source>
        <dbReference type="ARBA" id="ARBA00022801"/>
    </source>
</evidence>
<dbReference type="SUPFAM" id="SSF88713">
    <property type="entry name" value="Glycoside hydrolase/deacetylase"/>
    <property type="match status" value="1"/>
</dbReference>
<protein>
    <recommendedName>
        <fullName evidence="7">Beta-xylanase</fullName>
        <ecNumber evidence="7">3.2.1.8</ecNumber>
    </recommendedName>
</protein>
<organism evidence="12 13">
    <name type="scientific">Cellulomonas rhizosphaerae</name>
    <dbReference type="NCBI Taxonomy" id="2293719"/>
    <lineage>
        <taxon>Bacteria</taxon>
        <taxon>Bacillati</taxon>
        <taxon>Actinomycetota</taxon>
        <taxon>Actinomycetes</taxon>
        <taxon>Micrococcales</taxon>
        <taxon>Cellulomonadaceae</taxon>
        <taxon>Cellulomonas</taxon>
    </lineage>
</organism>
<proteinExistence type="inferred from homology"/>
<evidence type="ECO:0000259" key="9">
    <source>
        <dbReference type="PROSITE" id="PS50835"/>
    </source>
</evidence>
<feature type="domain" description="Ig-like" evidence="9">
    <location>
        <begin position="1420"/>
        <end position="1506"/>
    </location>
</feature>
<dbReference type="GO" id="GO:0030246">
    <property type="term" value="F:carbohydrate binding"/>
    <property type="evidence" value="ECO:0007669"/>
    <property type="project" value="InterPro"/>
</dbReference>
<dbReference type="SUPFAM" id="SSF51445">
    <property type="entry name" value="(Trans)glycosidases"/>
    <property type="match status" value="1"/>
</dbReference>
<dbReference type="InterPro" id="IPR011330">
    <property type="entry name" value="Glyco_hydro/deAcase_b/a-brl"/>
</dbReference>
<dbReference type="PANTHER" id="PTHR31490">
    <property type="entry name" value="GLYCOSYL HYDROLASE"/>
    <property type="match status" value="1"/>
</dbReference>
<feature type="signal peptide" evidence="8">
    <location>
        <begin position="1"/>
        <end position="33"/>
    </location>
</feature>
<comment type="similarity">
    <text evidence="1 7">Belongs to the glycosyl hydrolase 10 (cellulase F) family.</text>
</comment>
<keyword evidence="6 7" id="KW-0624">Polysaccharide degradation</keyword>
<dbReference type="InterPro" id="IPR036179">
    <property type="entry name" value="Ig-like_dom_sf"/>
</dbReference>
<dbReference type="InterPro" id="IPR001000">
    <property type="entry name" value="GH10_dom"/>
</dbReference>
<keyword evidence="3 7" id="KW-0378">Hydrolase</keyword>
<dbReference type="EMBL" id="QWKP01000221">
    <property type="protein sequence ID" value="RHA37641.1"/>
    <property type="molecule type" value="Genomic_DNA"/>
</dbReference>
<dbReference type="Gene3D" id="3.20.20.80">
    <property type="entry name" value="Glycosidases"/>
    <property type="match status" value="1"/>
</dbReference>
<dbReference type="InterPro" id="IPR007110">
    <property type="entry name" value="Ig-like_dom"/>
</dbReference>
<dbReference type="SUPFAM" id="SSF49785">
    <property type="entry name" value="Galactose-binding domain-like"/>
    <property type="match status" value="2"/>
</dbReference>
<dbReference type="EC" id="3.2.1.8" evidence="7"/>
<dbReference type="InterPro" id="IPR018087">
    <property type="entry name" value="Glyco_hydro_5_CS"/>
</dbReference>
<feature type="domain" description="NodB homology" evidence="10">
    <location>
        <begin position="222"/>
        <end position="406"/>
    </location>
</feature>
<feature type="chain" id="PRO_5019505770" description="Beta-xylanase" evidence="8">
    <location>
        <begin position="34"/>
        <end position="1510"/>
    </location>
</feature>
<evidence type="ECO:0000313" key="13">
    <source>
        <dbReference type="Proteomes" id="UP000283374"/>
    </source>
</evidence>
<evidence type="ECO:0000256" key="5">
    <source>
        <dbReference type="ARBA" id="ARBA00023295"/>
    </source>
</evidence>
<dbReference type="Pfam" id="PF02018">
    <property type="entry name" value="CBM_4_9"/>
    <property type="match status" value="2"/>
</dbReference>
<gene>
    <name evidence="12" type="ORF">D1825_16450</name>
</gene>
<evidence type="ECO:0000259" key="11">
    <source>
        <dbReference type="PROSITE" id="PS51760"/>
    </source>
</evidence>
<dbReference type="GO" id="GO:0045493">
    <property type="term" value="P:xylan catabolic process"/>
    <property type="evidence" value="ECO:0007669"/>
    <property type="project" value="UniProtKB-KW"/>
</dbReference>
<dbReference type="CDD" id="cd00005">
    <property type="entry name" value="CBM9_like_1"/>
    <property type="match status" value="1"/>
</dbReference>
<dbReference type="InterPro" id="IPR003599">
    <property type="entry name" value="Ig_sub"/>
</dbReference>
<dbReference type="Pfam" id="PF01522">
    <property type="entry name" value="Polysacc_deac_1"/>
    <property type="match status" value="1"/>
</dbReference>
<dbReference type="InterPro" id="IPR003305">
    <property type="entry name" value="CenC_carb-bd"/>
</dbReference>
<dbReference type="SUPFAM" id="SSF49344">
    <property type="entry name" value="CBD9-like"/>
    <property type="match status" value="1"/>
</dbReference>
<evidence type="ECO:0000256" key="1">
    <source>
        <dbReference type="ARBA" id="ARBA00007495"/>
    </source>
</evidence>
<keyword evidence="4 7" id="KW-0119">Carbohydrate metabolism</keyword>
<evidence type="ECO:0000256" key="6">
    <source>
        <dbReference type="ARBA" id="ARBA00023326"/>
    </source>
</evidence>
<comment type="caution">
    <text evidence="12">The sequence shown here is derived from an EMBL/GenBank/DDBJ whole genome shotgun (WGS) entry which is preliminary data.</text>
</comment>
<dbReference type="GO" id="GO:0031176">
    <property type="term" value="F:endo-1,4-beta-xylanase activity"/>
    <property type="evidence" value="ECO:0007669"/>
    <property type="project" value="UniProtKB-EC"/>
</dbReference>
<keyword evidence="8" id="KW-0732">Signal</keyword>
<keyword evidence="13" id="KW-1185">Reference proteome</keyword>
<dbReference type="InterPro" id="IPR013783">
    <property type="entry name" value="Ig-like_fold"/>
</dbReference>
<dbReference type="PROSITE" id="PS50835">
    <property type="entry name" value="IG_LIKE"/>
    <property type="match status" value="3"/>
</dbReference>
<evidence type="ECO:0000256" key="7">
    <source>
        <dbReference type="RuleBase" id="RU361174"/>
    </source>
</evidence>
<evidence type="ECO:0000256" key="4">
    <source>
        <dbReference type="ARBA" id="ARBA00023277"/>
    </source>
</evidence>
<reference evidence="12 13" key="1">
    <citation type="submission" date="2018-08" db="EMBL/GenBank/DDBJ databases">
        <title>Cellulomonas rhizosphaerae sp. nov., a novel actinomycete isolated from soil.</title>
        <authorList>
            <person name="Tian Y."/>
        </authorList>
    </citation>
    <scope>NUCLEOTIDE SEQUENCE [LARGE SCALE GENOMIC DNA]</scope>
    <source>
        <strain evidence="12 13">NEAU-TCZ24</strain>
    </source>
</reference>
<dbReference type="Gene3D" id="2.60.40.1190">
    <property type="match status" value="1"/>
</dbReference>
<dbReference type="SMART" id="SM00633">
    <property type="entry name" value="Glyco_10"/>
    <property type="match status" value="1"/>
</dbReference>
<dbReference type="PROSITE" id="PS51677">
    <property type="entry name" value="NODB"/>
    <property type="match status" value="1"/>
</dbReference>